<gene>
    <name evidence="1" type="ORF">LCGC14_1725740</name>
</gene>
<dbReference type="AlphaFoldDB" id="A0A0F9KAW4"/>
<name>A0A0F9KAW4_9ZZZZ</name>
<dbReference type="EMBL" id="LAZR01015591">
    <property type="protein sequence ID" value="KKM08258.1"/>
    <property type="molecule type" value="Genomic_DNA"/>
</dbReference>
<reference evidence="1" key="1">
    <citation type="journal article" date="2015" name="Nature">
        <title>Complex archaea that bridge the gap between prokaryotes and eukaryotes.</title>
        <authorList>
            <person name="Spang A."/>
            <person name="Saw J.H."/>
            <person name="Jorgensen S.L."/>
            <person name="Zaremba-Niedzwiedzka K."/>
            <person name="Martijn J."/>
            <person name="Lind A.E."/>
            <person name="van Eijk R."/>
            <person name="Schleper C."/>
            <person name="Guy L."/>
            <person name="Ettema T.J."/>
        </authorList>
    </citation>
    <scope>NUCLEOTIDE SEQUENCE</scope>
</reference>
<feature type="non-terminal residue" evidence="1">
    <location>
        <position position="83"/>
    </location>
</feature>
<sequence length="83" mass="9194">MIELGLCQCGCGQAAPIASKTRSHLGHIKGQSIRFILGHHLFKHMNDGHGKHWKGGKINQGDGYIQIWFPGHPHAELKGYVLE</sequence>
<accession>A0A0F9KAW4</accession>
<protein>
    <submittedName>
        <fullName evidence="1">Uncharacterized protein</fullName>
    </submittedName>
</protein>
<evidence type="ECO:0000313" key="1">
    <source>
        <dbReference type="EMBL" id="KKM08258.1"/>
    </source>
</evidence>
<organism evidence="1">
    <name type="scientific">marine sediment metagenome</name>
    <dbReference type="NCBI Taxonomy" id="412755"/>
    <lineage>
        <taxon>unclassified sequences</taxon>
        <taxon>metagenomes</taxon>
        <taxon>ecological metagenomes</taxon>
    </lineage>
</organism>
<proteinExistence type="predicted"/>
<comment type="caution">
    <text evidence="1">The sequence shown here is derived from an EMBL/GenBank/DDBJ whole genome shotgun (WGS) entry which is preliminary data.</text>
</comment>